<reference evidence="4" key="1">
    <citation type="submission" date="2022-05" db="EMBL/GenBank/DDBJ databases">
        <title>Jatrophihabitans sp. SB3-54 whole genome sequence.</title>
        <authorList>
            <person name="Suh M.K."/>
            <person name="Eom M.K."/>
            <person name="Kim J.S."/>
            <person name="Kim H.S."/>
            <person name="Do H.E."/>
            <person name="Shin Y.K."/>
            <person name="Lee J.-S."/>
        </authorList>
    </citation>
    <scope>NUCLEOTIDE SEQUENCE</scope>
    <source>
        <strain evidence="4">SB3-54</strain>
    </source>
</reference>
<name>A0ABY7K2M8_9ACTN</name>
<dbReference type="RefSeq" id="WP_269444986.1">
    <property type="nucleotide sequence ID" value="NZ_CP097463.1"/>
</dbReference>
<comment type="similarity">
    <text evidence="1">Belongs to the 'GDXG' lipolytic enzyme family.</text>
</comment>
<organism evidence="4 5">
    <name type="scientific">Jatrophihabitans cynanchi</name>
    <dbReference type="NCBI Taxonomy" id="2944128"/>
    <lineage>
        <taxon>Bacteria</taxon>
        <taxon>Bacillati</taxon>
        <taxon>Actinomycetota</taxon>
        <taxon>Actinomycetes</taxon>
        <taxon>Jatrophihabitantales</taxon>
        <taxon>Jatrophihabitantaceae</taxon>
        <taxon>Jatrophihabitans</taxon>
    </lineage>
</organism>
<evidence type="ECO:0000259" key="3">
    <source>
        <dbReference type="Pfam" id="PF07859"/>
    </source>
</evidence>
<protein>
    <submittedName>
        <fullName evidence="4">Alpha/beta hydrolase</fullName>
    </submittedName>
</protein>
<dbReference type="PANTHER" id="PTHR48081">
    <property type="entry name" value="AB HYDROLASE SUPERFAMILY PROTEIN C4A8.06C"/>
    <property type="match status" value="1"/>
</dbReference>
<dbReference type="InterPro" id="IPR029058">
    <property type="entry name" value="AB_hydrolase_fold"/>
</dbReference>
<dbReference type="Pfam" id="PF07859">
    <property type="entry name" value="Abhydrolase_3"/>
    <property type="match status" value="1"/>
</dbReference>
<dbReference type="PANTHER" id="PTHR48081:SF30">
    <property type="entry name" value="ACETYL-HYDROLASE LIPR-RELATED"/>
    <property type="match status" value="1"/>
</dbReference>
<dbReference type="Proteomes" id="UP001164693">
    <property type="component" value="Chromosome"/>
</dbReference>
<gene>
    <name evidence="4" type="ORF">M6B22_06690</name>
</gene>
<accession>A0ABY7K2M8</accession>
<dbReference type="GO" id="GO:0016787">
    <property type="term" value="F:hydrolase activity"/>
    <property type="evidence" value="ECO:0007669"/>
    <property type="project" value="UniProtKB-KW"/>
</dbReference>
<evidence type="ECO:0000256" key="1">
    <source>
        <dbReference type="ARBA" id="ARBA00010515"/>
    </source>
</evidence>
<dbReference type="Gene3D" id="3.40.50.1820">
    <property type="entry name" value="alpha/beta hydrolase"/>
    <property type="match status" value="1"/>
</dbReference>
<evidence type="ECO:0000256" key="2">
    <source>
        <dbReference type="ARBA" id="ARBA00022801"/>
    </source>
</evidence>
<dbReference type="EMBL" id="CP097463">
    <property type="protein sequence ID" value="WAX58445.1"/>
    <property type="molecule type" value="Genomic_DNA"/>
</dbReference>
<dbReference type="InterPro" id="IPR050300">
    <property type="entry name" value="GDXG_lipolytic_enzyme"/>
</dbReference>
<sequence>MDEQLRTLVAAGAGDPTGAGQSRTADVQIEDVDIDGVTVYVVTPRGLNADDRRVYMDIHGGAWMMAGGDICRAVAVGTAMTVGAQVWAVDYRMPPDHPYPAPLTDCLKVYRAILEVRSPQDIIIGGVSAGANLAAALALRARDEGLALPAGAVLSTPSTDLTGAGDTWRTNEGIDTVLVGDALTAVAVYAGGHDLCNPYLSPLFADFTQGFPSTLLISGTRDRLLSDTVRLHRALRAAGIPADLHVFEAQGHGGFLGTAPEDRERAGQIRSFVDRQWGHESP</sequence>
<dbReference type="SUPFAM" id="SSF53474">
    <property type="entry name" value="alpha/beta-Hydrolases"/>
    <property type="match status" value="1"/>
</dbReference>
<evidence type="ECO:0000313" key="5">
    <source>
        <dbReference type="Proteomes" id="UP001164693"/>
    </source>
</evidence>
<dbReference type="InterPro" id="IPR013094">
    <property type="entry name" value="AB_hydrolase_3"/>
</dbReference>
<evidence type="ECO:0000313" key="4">
    <source>
        <dbReference type="EMBL" id="WAX58445.1"/>
    </source>
</evidence>
<proteinExistence type="inferred from homology"/>
<keyword evidence="5" id="KW-1185">Reference proteome</keyword>
<keyword evidence="2 4" id="KW-0378">Hydrolase</keyword>
<feature type="domain" description="Alpha/beta hydrolase fold-3" evidence="3">
    <location>
        <begin position="56"/>
        <end position="253"/>
    </location>
</feature>